<evidence type="ECO:0000313" key="1">
    <source>
        <dbReference type="EMBL" id="MFC3881037.1"/>
    </source>
</evidence>
<dbReference type="SUPFAM" id="SSF141452">
    <property type="entry name" value="Hcp1-like"/>
    <property type="match status" value="1"/>
</dbReference>
<dbReference type="NCBIfam" id="TIGR03344">
    <property type="entry name" value="VI_effect_Hcp1"/>
    <property type="match status" value="1"/>
</dbReference>
<organism evidence="1 2">
    <name type="scientific">Algoriphagus namhaensis</name>
    <dbReference type="NCBI Taxonomy" id="915353"/>
    <lineage>
        <taxon>Bacteria</taxon>
        <taxon>Pseudomonadati</taxon>
        <taxon>Bacteroidota</taxon>
        <taxon>Cytophagia</taxon>
        <taxon>Cytophagales</taxon>
        <taxon>Cyclobacteriaceae</taxon>
        <taxon>Algoriphagus</taxon>
    </lineage>
</organism>
<dbReference type="InterPro" id="IPR036624">
    <property type="entry name" value="Hcp1-lik_sf"/>
</dbReference>
<dbReference type="EMBL" id="JBHRZS010000007">
    <property type="protein sequence ID" value="MFC3881037.1"/>
    <property type="molecule type" value="Genomic_DNA"/>
</dbReference>
<comment type="caution">
    <text evidence="1">The sequence shown here is derived from an EMBL/GenBank/DDBJ whole genome shotgun (WGS) entry which is preliminary data.</text>
</comment>
<dbReference type="PANTHER" id="PTHR34319:SF7">
    <property type="entry name" value="HNH ENDONUCLEASE DOMAIN-CONTAINING PROTEIN"/>
    <property type="match status" value="1"/>
</dbReference>
<dbReference type="InterPro" id="IPR052947">
    <property type="entry name" value="T6SS_Hcp1_domain"/>
</dbReference>
<protein>
    <submittedName>
        <fullName evidence="1">Type VI secretion system tube protein TssD</fullName>
    </submittedName>
</protein>
<gene>
    <name evidence="1" type="primary">tssD</name>
    <name evidence="1" type="ORF">ACFOSV_12660</name>
</gene>
<dbReference type="RefSeq" id="WP_377906378.1">
    <property type="nucleotide sequence ID" value="NZ_JBHRZS010000007.1"/>
</dbReference>
<evidence type="ECO:0000313" key="2">
    <source>
        <dbReference type="Proteomes" id="UP001595805"/>
    </source>
</evidence>
<name>A0ABV8AVY4_9BACT</name>
<dbReference type="PANTHER" id="PTHR34319">
    <property type="entry name" value="MAJOR EXPORTED PROTEIN"/>
    <property type="match status" value="1"/>
</dbReference>
<proteinExistence type="predicted"/>
<keyword evidence="2" id="KW-1185">Reference proteome</keyword>
<reference evidence="2" key="1">
    <citation type="journal article" date="2019" name="Int. J. Syst. Evol. Microbiol.">
        <title>The Global Catalogue of Microorganisms (GCM) 10K type strain sequencing project: providing services to taxonomists for standard genome sequencing and annotation.</title>
        <authorList>
            <consortium name="The Broad Institute Genomics Platform"/>
            <consortium name="The Broad Institute Genome Sequencing Center for Infectious Disease"/>
            <person name="Wu L."/>
            <person name="Ma J."/>
        </authorList>
    </citation>
    <scope>NUCLEOTIDE SEQUENCE [LARGE SCALE GENOMIC DNA]</scope>
    <source>
        <strain evidence="2">CCUG 60523</strain>
    </source>
</reference>
<dbReference type="InterPro" id="IPR008514">
    <property type="entry name" value="T6SS_Hcp"/>
</dbReference>
<accession>A0ABV8AVY4</accession>
<sequence>MSQQLFLTLESGRNGRIEGSVTQAGFEDLIEVFSTSHEVSTDATLSGRRARSRNQHGAFTISKGVDKASVLLYDSWHTNDRINLLKLEYYKTAHQGTLELFYTVELENARITSIKQQLANPLLSPLATIEEVSFAYMEIKWIFADPSLETASRVDIGA</sequence>
<dbReference type="Proteomes" id="UP001595805">
    <property type="component" value="Unassembled WGS sequence"/>
</dbReference>
<dbReference type="Pfam" id="PF05638">
    <property type="entry name" value="T6SS_HCP"/>
    <property type="match status" value="1"/>
</dbReference>
<dbReference type="Gene3D" id="2.30.110.20">
    <property type="entry name" value="Hcp1-like"/>
    <property type="match status" value="1"/>
</dbReference>